<organism evidence="1 2">
    <name type="scientific">Phytophthora megakarya</name>
    <dbReference type="NCBI Taxonomy" id="4795"/>
    <lineage>
        <taxon>Eukaryota</taxon>
        <taxon>Sar</taxon>
        <taxon>Stramenopiles</taxon>
        <taxon>Oomycota</taxon>
        <taxon>Peronosporomycetes</taxon>
        <taxon>Peronosporales</taxon>
        <taxon>Peronosporaceae</taxon>
        <taxon>Phytophthora</taxon>
    </lineage>
</organism>
<dbReference type="Proteomes" id="UP000198211">
    <property type="component" value="Unassembled WGS sequence"/>
</dbReference>
<dbReference type="EMBL" id="NBNE01000806">
    <property type="protein sequence ID" value="OWZ17138.1"/>
    <property type="molecule type" value="Genomic_DNA"/>
</dbReference>
<keyword evidence="2" id="KW-1185">Reference proteome</keyword>
<dbReference type="OrthoDB" id="165129at2759"/>
<protein>
    <submittedName>
        <fullName evidence="1">Uncharacterized protein</fullName>
    </submittedName>
</protein>
<sequence length="176" mass="19497">MADANMEHHGADMHQVQFVRALEQIAAGLSQQNAQIYQDFQSHMQGTDCGVRASRLLRAELRQCKQRDAVNDYAKDFCRLIAQIHGTHPLDQVDHFCESLKSEAKTEVMYLRCSTLVNAIAAAQAYERTHFSGERTNGTSFSRCSASSAVDGATPMDLSTVDSRHIGMSTCGERNL</sequence>
<proteinExistence type="predicted"/>
<gene>
    <name evidence="1" type="ORF">PHMEG_0008964</name>
</gene>
<evidence type="ECO:0000313" key="1">
    <source>
        <dbReference type="EMBL" id="OWZ17138.1"/>
    </source>
</evidence>
<reference evidence="2" key="1">
    <citation type="submission" date="2017-03" db="EMBL/GenBank/DDBJ databases">
        <title>Phytopthora megakarya and P. palmivora, two closely related causual agents of cacao black pod achieved similar genome size and gene model numbers by different mechanisms.</title>
        <authorList>
            <person name="Ali S."/>
            <person name="Shao J."/>
            <person name="Larry D.J."/>
            <person name="Kronmiller B."/>
            <person name="Shen D."/>
            <person name="Strem M.D."/>
            <person name="Melnick R.L."/>
            <person name="Guiltinan M.J."/>
            <person name="Tyler B.M."/>
            <person name="Meinhardt L.W."/>
            <person name="Bailey B.A."/>
        </authorList>
    </citation>
    <scope>NUCLEOTIDE SEQUENCE [LARGE SCALE GENOMIC DNA]</scope>
    <source>
        <strain evidence="2">zdho120</strain>
    </source>
</reference>
<evidence type="ECO:0000313" key="2">
    <source>
        <dbReference type="Proteomes" id="UP000198211"/>
    </source>
</evidence>
<accession>A0A225WIR1</accession>
<dbReference type="AlphaFoldDB" id="A0A225WIR1"/>
<comment type="caution">
    <text evidence="1">The sequence shown here is derived from an EMBL/GenBank/DDBJ whole genome shotgun (WGS) entry which is preliminary data.</text>
</comment>
<name>A0A225WIR1_9STRA</name>